<evidence type="ECO:0000313" key="3">
    <source>
        <dbReference type="Proteomes" id="UP000008316"/>
    </source>
</evidence>
<feature type="region of interest" description="Disordered" evidence="1">
    <location>
        <begin position="1"/>
        <end position="50"/>
    </location>
</feature>
<dbReference type="STRING" id="999541.bgla_1g01270"/>
<dbReference type="KEGG" id="bgd:bgla_1g01270"/>
<dbReference type="EMBL" id="CP002599">
    <property type="protein sequence ID" value="AEA58828.1"/>
    <property type="molecule type" value="Genomic_DNA"/>
</dbReference>
<feature type="region of interest" description="Disordered" evidence="1">
    <location>
        <begin position="69"/>
        <end position="167"/>
    </location>
</feature>
<sequence>MKAPITMALGRRIDSPPAPPADRSGRARARARKQGGLPASIASPGYPGSAQDSWLARALAPKCLIRKTSPAATAPRRAISPAVFTTSRPNETRRPRFSLSLQIIEGKGKERGGEGQHEAAPRATSRGCSAIGDKRHRDDAPSVATARQPSPMATHGTRNPCRSRTCQ</sequence>
<dbReference type="Proteomes" id="UP000008316">
    <property type="component" value="Chromosome 1"/>
</dbReference>
<proteinExistence type="predicted"/>
<feature type="compositionally biased region" description="Polar residues" evidence="1">
    <location>
        <begin position="156"/>
        <end position="167"/>
    </location>
</feature>
<feature type="compositionally biased region" description="Basic and acidic residues" evidence="1">
    <location>
        <begin position="106"/>
        <end position="120"/>
    </location>
</feature>
<organism evidence="2 3">
    <name type="scientific">Burkholderia gladioli (strain BSR3)</name>
    <dbReference type="NCBI Taxonomy" id="999541"/>
    <lineage>
        <taxon>Bacteria</taxon>
        <taxon>Pseudomonadati</taxon>
        <taxon>Pseudomonadota</taxon>
        <taxon>Betaproteobacteria</taxon>
        <taxon>Burkholderiales</taxon>
        <taxon>Burkholderiaceae</taxon>
        <taxon>Burkholderia</taxon>
    </lineage>
</organism>
<protein>
    <submittedName>
        <fullName evidence="2">Uncharacterized protein</fullName>
    </submittedName>
</protein>
<reference evidence="2 3" key="1">
    <citation type="journal article" date="2011" name="J. Bacteriol.">
        <title>Complete genome sequence of Burkholderia gladioli BSR3.</title>
        <authorList>
            <person name="Seo Y.S."/>
            <person name="Lim J."/>
            <person name="Choi B.S."/>
            <person name="Kim H."/>
            <person name="Goo E."/>
            <person name="Lee B."/>
            <person name="Lim J.S."/>
            <person name="Choi I.Y."/>
            <person name="Moon J.S."/>
            <person name="Kim J."/>
            <person name="Hwang I."/>
        </authorList>
    </citation>
    <scope>NUCLEOTIDE SEQUENCE [LARGE SCALE GENOMIC DNA]</scope>
    <source>
        <strain evidence="2 3">BSR3</strain>
    </source>
</reference>
<dbReference type="AlphaFoldDB" id="F2LHA1"/>
<keyword evidence="3" id="KW-1185">Reference proteome</keyword>
<accession>F2LHA1</accession>
<evidence type="ECO:0000313" key="2">
    <source>
        <dbReference type="EMBL" id="AEA58828.1"/>
    </source>
</evidence>
<name>F2LHA1_BURGS</name>
<gene>
    <name evidence="2" type="ordered locus">bgla_1g01270</name>
</gene>
<evidence type="ECO:0000256" key="1">
    <source>
        <dbReference type="SAM" id="MobiDB-lite"/>
    </source>
</evidence>
<dbReference type="HOGENOM" id="CLU_1591490_0_0_4"/>